<proteinExistence type="predicted"/>
<comment type="function">
    <text evidence="1">The aspartyl protease (PR) mediates the proteolytic cleavages of the Gag and Gag-Pol polyproteins after assembly of the VLP.</text>
</comment>
<organism evidence="16 17">
    <name type="scientific">Manduca sexta</name>
    <name type="common">Tobacco hawkmoth</name>
    <name type="synonym">Tobacco hornworm</name>
    <dbReference type="NCBI Taxonomy" id="7130"/>
    <lineage>
        <taxon>Eukaryota</taxon>
        <taxon>Metazoa</taxon>
        <taxon>Ecdysozoa</taxon>
        <taxon>Arthropoda</taxon>
        <taxon>Hexapoda</taxon>
        <taxon>Insecta</taxon>
        <taxon>Pterygota</taxon>
        <taxon>Neoptera</taxon>
        <taxon>Endopterygota</taxon>
        <taxon>Lepidoptera</taxon>
        <taxon>Glossata</taxon>
        <taxon>Ditrysia</taxon>
        <taxon>Bombycoidea</taxon>
        <taxon>Sphingidae</taxon>
        <taxon>Sphinginae</taxon>
        <taxon>Sphingini</taxon>
        <taxon>Manduca</taxon>
    </lineage>
</organism>
<dbReference type="GO" id="GO:0003964">
    <property type="term" value="F:RNA-directed DNA polymerase activity"/>
    <property type="evidence" value="ECO:0007669"/>
    <property type="project" value="UniProtKB-KW"/>
</dbReference>
<evidence type="ECO:0000313" key="16">
    <source>
        <dbReference type="EMBL" id="KAG6451043.1"/>
    </source>
</evidence>
<gene>
    <name evidence="16" type="ORF">O3G_MSEX006910</name>
</gene>
<evidence type="ECO:0000256" key="3">
    <source>
        <dbReference type="ARBA" id="ARBA00022722"/>
    </source>
</evidence>
<evidence type="ECO:0000256" key="12">
    <source>
        <dbReference type="ARBA" id="ARBA00022932"/>
    </source>
</evidence>
<accession>A0A921Z4L6</accession>
<evidence type="ECO:0008006" key="18">
    <source>
        <dbReference type="Google" id="ProtNLM"/>
    </source>
</evidence>
<evidence type="ECO:0000256" key="4">
    <source>
        <dbReference type="ARBA" id="ARBA00022723"/>
    </source>
</evidence>
<evidence type="ECO:0000256" key="11">
    <source>
        <dbReference type="ARBA" id="ARBA00022918"/>
    </source>
</evidence>
<dbReference type="Proteomes" id="UP000791440">
    <property type="component" value="Unassembled WGS sequence"/>
</dbReference>
<evidence type="ECO:0000259" key="14">
    <source>
        <dbReference type="Pfam" id="PF13976"/>
    </source>
</evidence>
<keyword evidence="3" id="KW-0540">Nuclease</keyword>
<keyword evidence="12" id="KW-0548">Nucleotidyltransferase</keyword>
<keyword evidence="6" id="KW-0255">Endonuclease</keyword>
<protein>
    <recommendedName>
        <fullName evidence="18">Retrovirus-related Pol polyprotein from transposon TNT 1-94</fullName>
    </recommendedName>
</protein>
<name>A0A921Z4L6_MANSE</name>
<evidence type="ECO:0000256" key="8">
    <source>
        <dbReference type="ARBA" id="ARBA00022840"/>
    </source>
</evidence>
<keyword evidence="17" id="KW-1185">Reference proteome</keyword>
<evidence type="ECO:0000256" key="13">
    <source>
        <dbReference type="ARBA" id="ARBA00023172"/>
    </source>
</evidence>
<dbReference type="GO" id="GO:0008233">
    <property type="term" value="F:peptidase activity"/>
    <property type="evidence" value="ECO:0007669"/>
    <property type="project" value="UniProtKB-KW"/>
</dbReference>
<dbReference type="GO" id="GO:0015074">
    <property type="term" value="P:DNA integration"/>
    <property type="evidence" value="ECO:0007669"/>
    <property type="project" value="UniProtKB-KW"/>
</dbReference>
<dbReference type="Pfam" id="PF22936">
    <property type="entry name" value="Pol_BBD"/>
    <property type="match status" value="1"/>
</dbReference>
<evidence type="ECO:0000256" key="10">
    <source>
        <dbReference type="ARBA" id="ARBA00022908"/>
    </source>
</evidence>
<dbReference type="GO" id="GO:0006508">
    <property type="term" value="P:proteolysis"/>
    <property type="evidence" value="ECO:0007669"/>
    <property type="project" value="UniProtKB-KW"/>
</dbReference>
<dbReference type="InterPro" id="IPR054722">
    <property type="entry name" value="PolX-like_BBD"/>
</dbReference>
<dbReference type="Pfam" id="PF14223">
    <property type="entry name" value="Retrotran_gag_2"/>
    <property type="match status" value="1"/>
</dbReference>
<keyword evidence="12" id="KW-0239">DNA-directed DNA polymerase</keyword>
<evidence type="ECO:0000256" key="1">
    <source>
        <dbReference type="ARBA" id="ARBA00002180"/>
    </source>
</evidence>
<keyword evidence="5" id="KW-0547">Nucleotide-binding</keyword>
<dbReference type="GO" id="GO:0004519">
    <property type="term" value="F:endonuclease activity"/>
    <property type="evidence" value="ECO:0007669"/>
    <property type="project" value="UniProtKB-KW"/>
</dbReference>
<feature type="domain" description="Retrovirus-related Pol polyprotein from transposon TNT 1-94-like beta-barrel" evidence="15">
    <location>
        <begin position="262"/>
        <end position="345"/>
    </location>
</feature>
<dbReference type="GO" id="GO:0003887">
    <property type="term" value="F:DNA-directed DNA polymerase activity"/>
    <property type="evidence" value="ECO:0007669"/>
    <property type="project" value="UniProtKB-KW"/>
</dbReference>
<reference evidence="16" key="1">
    <citation type="journal article" date="2016" name="Insect Biochem. Mol. Biol.">
        <title>Multifaceted biological insights from a draft genome sequence of the tobacco hornworm moth, Manduca sexta.</title>
        <authorList>
            <person name="Kanost M.R."/>
            <person name="Arrese E.L."/>
            <person name="Cao X."/>
            <person name="Chen Y.R."/>
            <person name="Chellapilla S."/>
            <person name="Goldsmith M.R."/>
            <person name="Grosse-Wilde E."/>
            <person name="Heckel D.G."/>
            <person name="Herndon N."/>
            <person name="Jiang H."/>
            <person name="Papanicolaou A."/>
            <person name="Qu J."/>
            <person name="Soulages J.L."/>
            <person name="Vogel H."/>
            <person name="Walters J."/>
            <person name="Waterhouse R.M."/>
            <person name="Ahn S.J."/>
            <person name="Almeida F.C."/>
            <person name="An C."/>
            <person name="Aqrawi P."/>
            <person name="Bretschneider A."/>
            <person name="Bryant W.B."/>
            <person name="Bucks S."/>
            <person name="Chao H."/>
            <person name="Chevignon G."/>
            <person name="Christen J.M."/>
            <person name="Clarke D.F."/>
            <person name="Dittmer N.T."/>
            <person name="Ferguson L.C.F."/>
            <person name="Garavelou S."/>
            <person name="Gordon K.H.J."/>
            <person name="Gunaratna R.T."/>
            <person name="Han Y."/>
            <person name="Hauser F."/>
            <person name="He Y."/>
            <person name="Heidel-Fischer H."/>
            <person name="Hirsh A."/>
            <person name="Hu Y."/>
            <person name="Jiang H."/>
            <person name="Kalra D."/>
            <person name="Klinner C."/>
            <person name="Konig C."/>
            <person name="Kovar C."/>
            <person name="Kroll A.R."/>
            <person name="Kuwar S.S."/>
            <person name="Lee S.L."/>
            <person name="Lehman R."/>
            <person name="Li K."/>
            <person name="Li Z."/>
            <person name="Liang H."/>
            <person name="Lovelace S."/>
            <person name="Lu Z."/>
            <person name="Mansfield J.H."/>
            <person name="McCulloch K.J."/>
            <person name="Mathew T."/>
            <person name="Morton B."/>
            <person name="Muzny D.M."/>
            <person name="Neunemann D."/>
            <person name="Ongeri F."/>
            <person name="Pauchet Y."/>
            <person name="Pu L.L."/>
            <person name="Pyrousis I."/>
            <person name="Rao X.J."/>
            <person name="Redding A."/>
            <person name="Roesel C."/>
            <person name="Sanchez-Gracia A."/>
            <person name="Schaack S."/>
            <person name="Shukla A."/>
            <person name="Tetreau G."/>
            <person name="Wang Y."/>
            <person name="Xiong G.H."/>
            <person name="Traut W."/>
            <person name="Walsh T.K."/>
            <person name="Worley K.C."/>
            <person name="Wu D."/>
            <person name="Wu W."/>
            <person name="Wu Y.Q."/>
            <person name="Zhang X."/>
            <person name="Zou Z."/>
            <person name="Zucker H."/>
            <person name="Briscoe A.D."/>
            <person name="Burmester T."/>
            <person name="Clem R.J."/>
            <person name="Feyereisen R."/>
            <person name="Grimmelikhuijzen C.J.P."/>
            <person name="Hamodrakas S.J."/>
            <person name="Hansson B.S."/>
            <person name="Huguet E."/>
            <person name="Jermiin L.S."/>
            <person name="Lan Q."/>
            <person name="Lehman H.K."/>
            <person name="Lorenzen M."/>
            <person name="Merzendorfer H."/>
            <person name="Michalopoulos I."/>
            <person name="Morton D.B."/>
            <person name="Muthukrishnan S."/>
            <person name="Oakeshott J.G."/>
            <person name="Palmer W."/>
            <person name="Park Y."/>
            <person name="Passarelli A.L."/>
            <person name="Rozas J."/>
            <person name="Schwartz L.M."/>
            <person name="Smith W."/>
            <person name="Southgate A."/>
            <person name="Vilcinskas A."/>
            <person name="Vogt R."/>
            <person name="Wang P."/>
            <person name="Werren J."/>
            <person name="Yu X.Q."/>
            <person name="Zhou J.J."/>
            <person name="Brown S.J."/>
            <person name="Scherer S.E."/>
            <person name="Richards S."/>
            <person name="Blissard G.W."/>
        </authorList>
    </citation>
    <scope>NUCLEOTIDE SEQUENCE</scope>
</reference>
<dbReference type="Pfam" id="PF13976">
    <property type="entry name" value="gag_pre-integrs"/>
    <property type="match status" value="1"/>
</dbReference>
<sequence length="521" mass="58621">MCFNSVNSLIMAVNNHMVLIEKLTGRDNYATWQFAMKTYLQHEDLWDCVKPDSEQVLDEKRDIKARKKIILSVDPTNYVHIQEACTAKEVWDKLSSAFDDSGLTRRVGLLRDLCNTSLTGCQNVEEYVSKIINTAHKLRNIGFKVDDEWLGSLLLSGLPESYKPMIIAIESSGMKITSDSVKAKLLQDVRQTDNESSAFAVNKKFQKRNIKKQFKGPRCYSCNKYGQKSPECKSKPKDAIQKSSSSSYAAVFIASSTQDDAWYVDAGASSHMTKHNSLLQNKTTPSTKNIRVADNKVLSVQCSGQVSLDVYDNEGKENKVLFTNVLCVPDLATNLLSVSQIIRSGGQVKFDKTGCVIINCKSQIVATASIINNMYRLNMPGGGYACMTDVEEQDVYLWHQRMGHLNFNSLKKLPENTDHVIFSAKSENLSCVTCKEGKLTRLPFKSEGNKAKFPLQLVHSNICGPMETQTLGSAKYFLTFLDDCSKKVYVYFLCKKSDVLEKFKEFRHVVENQLNARIKIL</sequence>
<keyword evidence="8" id="KW-0067">ATP-binding</keyword>
<feature type="domain" description="GAG-pre-integrase" evidence="14">
    <location>
        <begin position="386"/>
        <end position="438"/>
    </location>
</feature>
<keyword evidence="13" id="KW-0233">DNA recombination</keyword>
<keyword evidence="10" id="KW-0229">DNA integration</keyword>
<keyword evidence="12" id="KW-0808">Transferase</keyword>
<evidence type="ECO:0000256" key="7">
    <source>
        <dbReference type="ARBA" id="ARBA00022801"/>
    </source>
</evidence>
<evidence type="ECO:0000256" key="9">
    <source>
        <dbReference type="ARBA" id="ARBA00022842"/>
    </source>
</evidence>
<comment type="caution">
    <text evidence="16">The sequence shown here is derived from an EMBL/GenBank/DDBJ whole genome shotgun (WGS) entry which is preliminary data.</text>
</comment>
<keyword evidence="4" id="KW-0479">Metal-binding</keyword>
<dbReference type="GO" id="GO:0005524">
    <property type="term" value="F:ATP binding"/>
    <property type="evidence" value="ECO:0007669"/>
    <property type="project" value="UniProtKB-KW"/>
</dbReference>
<reference evidence="16" key="2">
    <citation type="submission" date="2020-12" db="EMBL/GenBank/DDBJ databases">
        <authorList>
            <person name="Kanost M."/>
        </authorList>
    </citation>
    <scope>NUCLEOTIDE SEQUENCE</scope>
</reference>
<dbReference type="GO" id="GO:0006310">
    <property type="term" value="P:DNA recombination"/>
    <property type="evidence" value="ECO:0007669"/>
    <property type="project" value="UniProtKB-KW"/>
</dbReference>
<dbReference type="AlphaFoldDB" id="A0A921Z4L6"/>
<dbReference type="GO" id="GO:0046872">
    <property type="term" value="F:metal ion binding"/>
    <property type="evidence" value="ECO:0007669"/>
    <property type="project" value="UniProtKB-KW"/>
</dbReference>
<keyword evidence="9" id="KW-0460">Magnesium</keyword>
<keyword evidence="11" id="KW-0695">RNA-directed DNA polymerase</keyword>
<dbReference type="InterPro" id="IPR039537">
    <property type="entry name" value="Retrotran_Ty1/copia-like"/>
</dbReference>
<evidence type="ECO:0000313" key="17">
    <source>
        <dbReference type="Proteomes" id="UP000791440"/>
    </source>
</evidence>
<evidence type="ECO:0000256" key="6">
    <source>
        <dbReference type="ARBA" id="ARBA00022759"/>
    </source>
</evidence>
<evidence type="ECO:0000256" key="5">
    <source>
        <dbReference type="ARBA" id="ARBA00022741"/>
    </source>
</evidence>
<evidence type="ECO:0000259" key="15">
    <source>
        <dbReference type="Pfam" id="PF22936"/>
    </source>
</evidence>
<keyword evidence="7" id="KW-0378">Hydrolase</keyword>
<dbReference type="InterPro" id="IPR025724">
    <property type="entry name" value="GAG-pre-integrase_dom"/>
</dbReference>
<evidence type="ECO:0000256" key="2">
    <source>
        <dbReference type="ARBA" id="ARBA00022670"/>
    </source>
</evidence>
<dbReference type="EMBL" id="JH668399">
    <property type="protein sequence ID" value="KAG6451043.1"/>
    <property type="molecule type" value="Genomic_DNA"/>
</dbReference>
<dbReference type="PANTHER" id="PTHR42648">
    <property type="entry name" value="TRANSPOSASE, PUTATIVE-RELATED"/>
    <property type="match status" value="1"/>
</dbReference>
<keyword evidence="2" id="KW-0645">Protease</keyword>
<dbReference type="PANTHER" id="PTHR42648:SF11">
    <property type="entry name" value="TRANSPOSON TY4-P GAG-POL POLYPROTEIN"/>
    <property type="match status" value="1"/>
</dbReference>